<evidence type="ECO:0008006" key="3">
    <source>
        <dbReference type="Google" id="ProtNLM"/>
    </source>
</evidence>
<organism evidence="1 2">
    <name type="scientific">Tistrella bauzanensis</name>
    <dbReference type="NCBI Taxonomy" id="657419"/>
    <lineage>
        <taxon>Bacteria</taxon>
        <taxon>Pseudomonadati</taxon>
        <taxon>Pseudomonadota</taxon>
        <taxon>Alphaproteobacteria</taxon>
        <taxon>Geminicoccales</taxon>
        <taxon>Geminicoccaceae</taxon>
        <taxon>Tistrella</taxon>
    </lineage>
</organism>
<gene>
    <name evidence="1" type="ORF">GCM10011505_06270</name>
</gene>
<dbReference type="EMBL" id="BMDZ01000004">
    <property type="protein sequence ID" value="GGB27707.1"/>
    <property type="molecule type" value="Genomic_DNA"/>
</dbReference>
<dbReference type="Gene3D" id="3.90.180.10">
    <property type="entry name" value="Medium-chain alcohol dehydrogenases, catalytic domain"/>
    <property type="match status" value="1"/>
</dbReference>
<reference evidence="2" key="1">
    <citation type="journal article" date="2019" name="Int. J. Syst. Evol. Microbiol.">
        <title>The Global Catalogue of Microorganisms (GCM) 10K type strain sequencing project: providing services to taxonomists for standard genome sequencing and annotation.</title>
        <authorList>
            <consortium name="The Broad Institute Genomics Platform"/>
            <consortium name="The Broad Institute Genome Sequencing Center for Infectious Disease"/>
            <person name="Wu L."/>
            <person name="Ma J."/>
        </authorList>
    </citation>
    <scope>NUCLEOTIDE SEQUENCE [LARGE SCALE GENOMIC DNA]</scope>
    <source>
        <strain evidence="2">CGMCC 1.10188</strain>
    </source>
</reference>
<name>A0ABQ1IAP4_9PROT</name>
<evidence type="ECO:0000313" key="2">
    <source>
        <dbReference type="Proteomes" id="UP000603352"/>
    </source>
</evidence>
<protein>
    <recommendedName>
        <fullName evidence="3">NADP-dependent oxidoreductase</fullName>
    </recommendedName>
</protein>
<accession>A0ABQ1IAP4</accession>
<evidence type="ECO:0000313" key="1">
    <source>
        <dbReference type="EMBL" id="GGB27707.1"/>
    </source>
</evidence>
<keyword evidence="2" id="KW-1185">Reference proteome</keyword>
<sequence>MIFDHPRLYEATADRLAAWHSEGRLVIDYDILPGIEAAPGALTLLYGGHNRGKVLIQLS</sequence>
<proteinExistence type="predicted"/>
<dbReference type="Proteomes" id="UP000603352">
    <property type="component" value="Unassembled WGS sequence"/>
</dbReference>
<dbReference type="RefSeq" id="WP_188574810.1">
    <property type="nucleotide sequence ID" value="NZ_BMDZ01000004.1"/>
</dbReference>
<dbReference type="Gene3D" id="3.40.50.720">
    <property type="entry name" value="NAD(P)-binding Rossmann-like Domain"/>
    <property type="match status" value="1"/>
</dbReference>
<comment type="caution">
    <text evidence="1">The sequence shown here is derived from an EMBL/GenBank/DDBJ whole genome shotgun (WGS) entry which is preliminary data.</text>
</comment>